<keyword evidence="6" id="KW-1185">Reference proteome</keyword>
<keyword evidence="3" id="KW-0804">Transcription</keyword>
<name>A0A091B6I3_9GAMM</name>
<dbReference type="Gene3D" id="1.10.10.60">
    <property type="entry name" value="Homeodomain-like"/>
    <property type="match status" value="2"/>
</dbReference>
<dbReference type="PANTHER" id="PTHR46796">
    <property type="entry name" value="HTH-TYPE TRANSCRIPTIONAL ACTIVATOR RHAS-RELATED"/>
    <property type="match status" value="1"/>
</dbReference>
<dbReference type="Proteomes" id="UP000029392">
    <property type="component" value="Unassembled WGS sequence"/>
</dbReference>
<gene>
    <name evidence="5" type="ORF">N790_07930</name>
</gene>
<evidence type="ECO:0000256" key="2">
    <source>
        <dbReference type="ARBA" id="ARBA00023125"/>
    </source>
</evidence>
<proteinExistence type="predicted"/>
<dbReference type="InterPro" id="IPR050204">
    <property type="entry name" value="AraC_XylS_family_regulators"/>
</dbReference>
<comment type="caution">
    <text evidence="5">The sequence shown here is derived from an EMBL/GenBank/DDBJ whole genome shotgun (WGS) entry which is preliminary data.</text>
</comment>
<accession>A0A091B6I3</accession>
<evidence type="ECO:0000256" key="1">
    <source>
        <dbReference type="ARBA" id="ARBA00023015"/>
    </source>
</evidence>
<dbReference type="GO" id="GO:0003700">
    <property type="term" value="F:DNA-binding transcription factor activity"/>
    <property type="evidence" value="ECO:0007669"/>
    <property type="project" value="InterPro"/>
</dbReference>
<evidence type="ECO:0000313" key="6">
    <source>
        <dbReference type="Proteomes" id="UP000029392"/>
    </source>
</evidence>
<evidence type="ECO:0000313" key="5">
    <source>
        <dbReference type="EMBL" id="KFN47346.1"/>
    </source>
</evidence>
<sequence length="281" mass="31493">MSSASHHRLGFAEALALSGDRFHFVTATERGVQIDVPAGWASAWWVLRGSLGVQSAQFNGDVAAGRLLTWQDGPLRLFSHGPVGAIGIAAPAALWSRRLQGTQGGSDRMLLPWQHEPERELRRLMVRVARLARQGEARHEAALGALVSALHDAQCPLRQHLDACSGRTTQRREQVLVRLMRVRHLVTYGRESRLDLGRLAEVANYSPTHLIRLYREVFGETPVEYASRLRVDRSWTLVRNTRMPIGDISEVVGFESKSAFCRSFKAKFGYTTSEIRRSAMR</sequence>
<dbReference type="InterPro" id="IPR009057">
    <property type="entry name" value="Homeodomain-like_sf"/>
</dbReference>
<dbReference type="STRING" id="1384054.N790_07930"/>
<dbReference type="AlphaFoldDB" id="A0A091B6I3"/>
<dbReference type="PROSITE" id="PS01124">
    <property type="entry name" value="HTH_ARAC_FAMILY_2"/>
    <property type="match status" value="1"/>
</dbReference>
<dbReference type="SUPFAM" id="SSF46689">
    <property type="entry name" value="Homeodomain-like"/>
    <property type="match status" value="2"/>
</dbReference>
<dbReference type="eggNOG" id="COG2207">
    <property type="taxonomic scope" value="Bacteria"/>
</dbReference>
<dbReference type="GO" id="GO:0043565">
    <property type="term" value="F:sequence-specific DNA binding"/>
    <property type="evidence" value="ECO:0007669"/>
    <property type="project" value="InterPro"/>
</dbReference>
<feature type="domain" description="HTH araC/xylS-type" evidence="4">
    <location>
        <begin position="180"/>
        <end position="278"/>
    </location>
</feature>
<keyword evidence="2" id="KW-0238">DNA-binding</keyword>
<evidence type="ECO:0000256" key="3">
    <source>
        <dbReference type="ARBA" id="ARBA00023163"/>
    </source>
</evidence>
<protein>
    <recommendedName>
        <fullName evidence="4">HTH araC/xylS-type domain-containing protein</fullName>
    </recommendedName>
</protein>
<dbReference type="SMART" id="SM00342">
    <property type="entry name" value="HTH_ARAC"/>
    <property type="match status" value="1"/>
</dbReference>
<dbReference type="PATRIC" id="fig|1384054.3.peg.1651"/>
<organism evidence="5 6">
    <name type="scientific">Arenimonas malthae CC-JY-1</name>
    <dbReference type="NCBI Taxonomy" id="1384054"/>
    <lineage>
        <taxon>Bacteria</taxon>
        <taxon>Pseudomonadati</taxon>
        <taxon>Pseudomonadota</taxon>
        <taxon>Gammaproteobacteria</taxon>
        <taxon>Lysobacterales</taxon>
        <taxon>Lysobacteraceae</taxon>
        <taxon>Arenimonas</taxon>
    </lineage>
</organism>
<dbReference type="Pfam" id="PF12833">
    <property type="entry name" value="HTH_18"/>
    <property type="match status" value="1"/>
</dbReference>
<dbReference type="PANTHER" id="PTHR46796:SF7">
    <property type="entry name" value="ARAC FAMILY TRANSCRIPTIONAL REGULATOR"/>
    <property type="match status" value="1"/>
</dbReference>
<dbReference type="InterPro" id="IPR018060">
    <property type="entry name" value="HTH_AraC"/>
</dbReference>
<reference evidence="5 6" key="1">
    <citation type="submission" date="2013-09" db="EMBL/GenBank/DDBJ databases">
        <title>Genome sequencing of Arenimonas malthae.</title>
        <authorList>
            <person name="Chen F."/>
            <person name="Wang G."/>
        </authorList>
    </citation>
    <scope>NUCLEOTIDE SEQUENCE [LARGE SCALE GENOMIC DNA]</scope>
    <source>
        <strain evidence="5 6">CC-JY-1</strain>
    </source>
</reference>
<evidence type="ECO:0000259" key="4">
    <source>
        <dbReference type="PROSITE" id="PS01124"/>
    </source>
</evidence>
<dbReference type="EMBL" id="AVCH01000162">
    <property type="protein sequence ID" value="KFN47346.1"/>
    <property type="molecule type" value="Genomic_DNA"/>
</dbReference>
<keyword evidence="1" id="KW-0805">Transcription regulation</keyword>